<accession>A0A1V9XTY8</accession>
<keyword evidence="1" id="KW-0812">Transmembrane</keyword>
<dbReference type="Proteomes" id="UP000192247">
    <property type="component" value="Unassembled WGS sequence"/>
</dbReference>
<sequence>MMTDGSKRNPDLIEPCERAVLVSQRRCKEIEKFVKLIVHRPYDAAVAFHVADYTGLGFYGATLCRLATLAALVYSVVQSGILISDTFAFLDTDKGPPQTFDLIYCITLTLVLMTAFLAIFGVVFYRAYLVIPFILSTLTAFCLLSWLLNYSLFRPVKRLSSSFTTVFPETRLNALFDIIMFGAAVYITLVNIREQVLYDLPPARPGVNMKKNKKCDNIQVI</sequence>
<keyword evidence="3" id="KW-1185">Reference proteome</keyword>
<organism evidence="2 3">
    <name type="scientific">Tropilaelaps mercedesae</name>
    <dbReference type="NCBI Taxonomy" id="418985"/>
    <lineage>
        <taxon>Eukaryota</taxon>
        <taxon>Metazoa</taxon>
        <taxon>Ecdysozoa</taxon>
        <taxon>Arthropoda</taxon>
        <taxon>Chelicerata</taxon>
        <taxon>Arachnida</taxon>
        <taxon>Acari</taxon>
        <taxon>Parasitiformes</taxon>
        <taxon>Mesostigmata</taxon>
        <taxon>Gamasina</taxon>
        <taxon>Dermanyssoidea</taxon>
        <taxon>Laelapidae</taxon>
        <taxon>Tropilaelaps</taxon>
    </lineage>
</organism>
<dbReference type="OrthoDB" id="10507798at2759"/>
<comment type="caution">
    <text evidence="2">The sequence shown here is derived from an EMBL/GenBank/DDBJ whole genome shotgun (WGS) entry which is preliminary data.</text>
</comment>
<feature type="transmembrane region" description="Helical" evidence="1">
    <location>
        <begin position="174"/>
        <end position="192"/>
    </location>
</feature>
<proteinExistence type="predicted"/>
<feature type="transmembrane region" description="Helical" evidence="1">
    <location>
        <begin position="131"/>
        <end position="153"/>
    </location>
</feature>
<name>A0A1V9XTY8_9ACAR</name>
<dbReference type="EMBL" id="MNPL01004239">
    <property type="protein sequence ID" value="OQR76882.1"/>
    <property type="molecule type" value="Genomic_DNA"/>
</dbReference>
<reference evidence="2 3" key="1">
    <citation type="journal article" date="2017" name="Gigascience">
        <title>Draft genome of the honey bee ectoparasitic mite, Tropilaelaps mercedesae, is shaped by the parasitic life history.</title>
        <authorList>
            <person name="Dong X."/>
            <person name="Armstrong S.D."/>
            <person name="Xia D."/>
            <person name="Makepeace B.L."/>
            <person name="Darby A.C."/>
            <person name="Kadowaki T."/>
        </authorList>
    </citation>
    <scope>NUCLEOTIDE SEQUENCE [LARGE SCALE GENOMIC DNA]</scope>
    <source>
        <strain evidence="2">Wuxi-XJTLU</strain>
    </source>
</reference>
<dbReference type="InParanoid" id="A0A1V9XTY8"/>
<evidence type="ECO:0000313" key="3">
    <source>
        <dbReference type="Proteomes" id="UP000192247"/>
    </source>
</evidence>
<evidence type="ECO:0000256" key="1">
    <source>
        <dbReference type="SAM" id="Phobius"/>
    </source>
</evidence>
<protein>
    <submittedName>
        <fullName evidence="2">Uncharacterized protein</fullName>
    </submittedName>
</protein>
<keyword evidence="1" id="KW-1133">Transmembrane helix</keyword>
<gene>
    <name evidence="2" type="ORF">BIW11_07487</name>
</gene>
<keyword evidence="1" id="KW-0472">Membrane</keyword>
<dbReference type="AlphaFoldDB" id="A0A1V9XTY8"/>
<feature type="transmembrane region" description="Helical" evidence="1">
    <location>
        <begin position="102"/>
        <end position="125"/>
    </location>
</feature>
<feature type="transmembrane region" description="Helical" evidence="1">
    <location>
        <begin position="66"/>
        <end position="90"/>
    </location>
</feature>
<evidence type="ECO:0000313" key="2">
    <source>
        <dbReference type="EMBL" id="OQR76882.1"/>
    </source>
</evidence>